<name>A0A3E4PGZ4_9FIRM</name>
<organism evidence="8 9">
    <name type="scientific">Dorea formicigenerans</name>
    <dbReference type="NCBI Taxonomy" id="39486"/>
    <lineage>
        <taxon>Bacteria</taxon>
        <taxon>Bacillati</taxon>
        <taxon>Bacillota</taxon>
        <taxon>Clostridia</taxon>
        <taxon>Lachnospirales</taxon>
        <taxon>Lachnospiraceae</taxon>
        <taxon>Dorea</taxon>
    </lineage>
</organism>
<gene>
    <name evidence="8" type="ORF">DXC93_15560</name>
</gene>
<dbReference type="InterPro" id="IPR027417">
    <property type="entry name" value="P-loop_NTPase"/>
</dbReference>
<evidence type="ECO:0000256" key="5">
    <source>
        <dbReference type="ARBA" id="ARBA00022967"/>
    </source>
</evidence>
<feature type="domain" description="ABC transporter" evidence="7">
    <location>
        <begin position="12"/>
        <end position="245"/>
    </location>
</feature>
<keyword evidence="6" id="KW-0472">Membrane</keyword>
<dbReference type="GO" id="GO:0005524">
    <property type="term" value="F:ATP binding"/>
    <property type="evidence" value="ECO:0007669"/>
    <property type="project" value="UniProtKB-KW"/>
</dbReference>
<keyword evidence="1" id="KW-0813">Transport</keyword>
<keyword evidence="3" id="KW-0547">Nucleotide-binding</keyword>
<proteinExistence type="predicted"/>
<evidence type="ECO:0000256" key="2">
    <source>
        <dbReference type="ARBA" id="ARBA00022475"/>
    </source>
</evidence>
<evidence type="ECO:0000256" key="3">
    <source>
        <dbReference type="ARBA" id="ARBA00022741"/>
    </source>
</evidence>
<dbReference type="PANTHER" id="PTHR43790:SF3">
    <property type="entry name" value="D-ALLOSE IMPORT ATP-BINDING PROTEIN ALSA-RELATED"/>
    <property type="match status" value="1"/>
</dbReference>
<dbReference type="InterPro" id="IPR003439">
    <property type="entry name" value="ABC_transporter-like_ATP-bd"/>
</dbReference>
<protein>
    <submittedName>
        <fullName evidence="8">ATP-binding cassette domain-containing protein</fullName>
    </submittedName>
</protein>
<dbReference type="InterPro" id="IPR050107">
    <property type="entry name" value="ABC_carbohydrate_import_ATPase"/>
</dbReference>
<evidence type="ECO:0000256" key="4">
    <source>
        <dbReference type="ARBA" id="ARBA00022840"/>
    </source>
</evidence>
<dbReference type="EMBL" id="QSRA01000032">
    <property type="protein sequence ID" value="RGK79257.1"/>
    <property type="molecule type" value="Genomic_DNA"/>
</dbReference>
<keyword evidence="5" id="KW-1278">Translocase</keyword>
<keyword evidence="2" id="KW-1003">Cell membrane</keyword>
<reference evidence="8 9" key="1">
    <citation type="submission" date="2018-08" db="EMBL/GenBank/DDBJ databases">
        <title>A genome reference for cultivated species of the human gut microbiota.</title>
        <authorList>
            <person name="Zou Y."/>
            <person name="Xue W."/>
            <person name="Luo G."/>
        </authorList>
    </citation>
    <scope>NUCLEOTIDE SEQUENCE [LARGE SCALE GENOMIC DNA]</scope>
    <source>
        <strain evidence="8 9">TF09-3</strain>
    </source>
</reference>
<keyword evidence="4 8" id="KW-0067">ATP-binding</keyword>
<dbReference type="PANTHER" id="PTHR43790">
    <property type="entry name" value="CARBOHYDRATE TRANSPORT ATP-BINDING PROTEIN MG119-RELATED"/>
    <property type="match status" value="1"/>
</dbReference>
<evidence type="ECO:0000313" key="9">
    <source>
        <dbReference type="Proteomes" id="UP000261324"/>
    </source>
</evidence>
<dbReference type="Pfam" id="PF00005">
    <property type="entry name" value="ABC_tran"/>
    <property type="match status" value="1"/>
</dbReference>
<comment type="caution">
    <text evidence="8">The sequence shown here is derived from an EMBL/GenBank/DDBJ whole genome shotgun (WGS) entry which is preliminary data.</text>
</comment>
<evidence type="ECO:0000256" key="1">
    <source>
        <dbReference type="ARBA" id="ARBA00022448"/>
    </source>
</evidence>
<dbReference type="SUPFAM" id="SSF52540">
    <property type="entry name" value="P-loop containing nucleoside triphosphate hydrolases"/>
    <property type="match status" value="2"/>
</dbReference>
<evidence type="ECO:0000313" key="8">
    <source>
        <dbReference type="EMBL" id="RGK79257.1"/>
    </source>
</evidence>
<accession>A0A3E4PGZ4</accession>
<dbReference type="PROSITE" id="PS50893">
    <property type="entry name" value="ABC_TRANSPORTER_2"/>
    <property type="match status" value="1"/>
</dbReference>
<dbReference type="AlphaFoldDB" id="A0A3E4PGZ4"/>
<evidence type="ECO:0000259" key="7">
    <source>
        <dbReference type="PROSITE" id="PS50893"/>
    </source>
</evidence>
<sequence length="476" mass="55489">MTGRKTMKKELLRINHLNYIYTRTRKLENVSFCILEGECMGFLGLTYSGKDLLTGLLCGELTEGKGSGSIYIGGQKVNDWEILGEKIYRMRPENYMIEEWTVAEYMCLVDARWVGVFFRREVLEEAGDCFAELDLDLDVSTRMRHLSEMEKRIVDVVKAYRRGAKIIIIEDEFDGMSQMEIQKFGRVLHRLILGRMSVIVNSNSNFILSALSDKYVIFNHGHIVKKCAREYIWSEEQLELYFLGESTVSVRENIENRQEASVREEDIVYRVRNMKLRKCGRENLNFIKGEVVTLIVLDRREKERLFMILSGRIKSEGTHYILNGKCYENIECNELSRKKVVSVRALGSREEVFEHMTVDENLMLPSLEKISFWDYIRSSGGIRKMMMEDMGEESSAKEVKAGELRVNECIRMTLERWYIFNPMVLILFEPFALCDVNGVDIVKKYVKKFASKGTTVIIVNTREEYIENISDRIIYI</sequence>
<evidence type="ECO:0000256" key="6">
    <source>
        <dbReference type="ARBA" id="ARBA00023136"/>
    </source>
</evidence>
<dbReference type="Proteomes" id="UP000261324">
    <property type="component" value="Unassembled WGS sequence"/>
</dbReference>
<dbReference type="GO" id="GO:0016887">
    <property type="term" value="F:ATP hydrolysis activity"/>
    <property type="evidence" value="ECO:0007669"/>
    <property type="project" value="InterPro"/>
</dbReference>
<dbReference type="Gene3D" id="3.40.50.300">
    <property type="entry name" value="P-loop containing nucleotide triphosphate hydrolases"/>
    <property type="match status" value="2"/>
</dbReference>